<proteinExistence type="predicted"/>
<protein>
    <submittedName>
        <fullName evidence="1">Unannotated protein</fullName>
    </submittedName>
</protein>
<dbReference type="AlphaFoldDB" id="A0A6J7SA86"/>
<gene>
    <name evidence="1" type="ORF">UFOPK4150_01952</name>
</gene>
<sequence length="762" mass="77483">MTLKVGHSRSLGRRRVRIALTGAGAVVLIGAVTAAVLLMSNNSTRVGAIFAADAIKVGDVVTIGSNQVQITGGALSGGSFVGTATLQVPKIVGTATAGVALSQPVSFSYANADNWQVSAVGTTTDSLRFDSVVLPRSAMTGTMRASGGVVTSTLATAMSGPTTLISGKFSFNSATMTLSPTCPTTTSTRLCVSGSMFVSMVGIMTANFGSPVTSHSDLPFTAVVNLNTGVSNLEALYPQDEKAAISSASITNMALRISAKDDSFAVLDRNGSIVPAAGNANDGLNIQIIGKGKVALPNFEAIGWNIPDWNVERVSLTYVNGGLVLVGQGIPKSVGKTSVDSFAYFDAEDTLATIFGNTITIPKRTVVFGMSTSDISLTALLHLSGLSNSSLDVPVGKEGMFIMYTANGNATLGWTIPDGVKLPSFSSDYTFKFTGATISVEVNPNPAKAWQATLKLAQNGLLSISGSSGSVKDIAVQAAIAYTYPLSALTLSVSANGLYGKAVWPNVAGIDGLDLNGFAISGTLSTATGLPIGVGLAGDGILGGKIRSLINPNGSDTPVKFIANISAVAPCIDVAVGDPDGTANVVNLGPGVLSATYAHLYAAPIGCTVGTYTVPAGFSLTFRGKVIGVATDVYAAINTNVPISLKGSGSIGTISVGGYSLSNASLGFQIGGYQAQYIDVSGTVSASDQSGSKTLGLKAQFAGDITFGLTGGVGLKANNVQFDAYYGLAGWHHIGSGGAYVDGSSLCYKKKVSGKTFKVCVP</sequence>
<name>A0A6J7SA86_9ZZZZ</name>
<evidence type="ECO:0000313" key="1">
    <source>
        <dbReference type="EMBL" id="CAB5038123.1"/>
    </source>
</evidence>
<organism evidence="1">
    <name type="scientific">freshwater metagenome</name>
    <dbReference type="NCBI Taxonomy" id="449393"/>
    <lineage>
        <taxon>unclassified sequences</taxon>
        <taxon>metagenomes</taxon>
        <taxon>ecological metagenomes</taxon>
    </lineage>
</organism>
<accession>A0A6J7SA86</accession>
<reference evidence="1" key="1">
    <citation type="submission" date="2020-05" db="EMBL/GenBank/DDBJ databases">
        <authorList>
            <person name="Chiriac C."/>
            <person name="Salcher M."/>
            <person name="Ghai R."/>
            <person name="Kavagutti S V."/>
        </authorList>
    </citation>
    <scope>NUCLEOTIDE SEQUENCE</scope>
</reference>
<dbReference type="EMBL" id="CAFBPU010000050">
    <property type="protein sequence ID" value="CAB5038123.1"/>
    <property type="molecule type" value="Genomic_DNA"/>
</dbReference>